<evidence type="ECO:0000313" key="2">
    <source>
        <dbReference type="Proteomes" id="UP000672009"/>
    </source>
</evidence>
<keyword evidence="2" id="KW-1185">Reference proteome</keyword>
<evidence type="ECO:0000313" key="1">
    <source>
        <dbReference type="EMBL" id="QTR53691.1"/>
    </source>
</evidence>
<dbReference type="KEGG" id="tun:J9260_00955"/>
<protein>
    <submittedName>
        <fullName evidence="1">Uncharacterized protein</fullName>
    </submittedName>
</protein>
<reference evidence="1" key="1">
    <citation type="submission" date="2021-04" db="EMBL/GenBank/DDBJ databases">
        <title>Genomics, taxonomy and metabolism of representatives of sulfur bacteria of the genus Thiothrix: Thiothrix fructosivorans QT, Thiothrix unzii A1T and three new species, Thiothrix subterranea sp. nov., Thiothrix litoralis sp. nov. and 'Candidatus Thiothrix anitrata' sp. nov.</title>
        <authorList>
            <person name="Ravin N.V."/>
            <person name="Smolyakov D."/>
            <person name="Rudenko T.S."/>
            <person name="Mardanov A.V."/>
            <person name="Beletsky A.V."/>
            <person name="Markov N.D."/>
            <person name="Fomenkov A.I."/>
            <person name="Roberts R.J."/>
            <person name="Karnachuk O.V."/>
            <person name="Novikov A."/>
            <person name="Grabovich M.Y."/>
        </authorList>
    </citation>
    <scope>NUCLEOTIDE SEQUENCE</scope>
    <source>
        <strain evidence="1">A1</strain>
    </source>
</reference>
<dbReference type="Proteomes" id="UP000672009">
    <property type="component" value="Chromosome"/>
</dbReference>
<sequence length="197" mass="21903">MKEVKLYIVIATLLIPVSGYSAPPGTYSYENNKFSYINSNINIGTGDNCPSQNISSYRAPENPQMLILNFRNSTTNTIRCSFNFSIDVSTKDQLDEIIFDTELRVSGDATLSRSSHVYGSSGISRSAKNNFVNENSTYTDFTATDVLSFSKNPQPCGKDETIKVGITAQATYLKTALKKQTIRIVTKPCSVFENFRR</sequence>
<gene>
    <name evidence="1" type="ORF">J9260_00955</name>
</gene>
<organism evidence="1 2">
    <name type="scientific">Thiothrix unzii</name>
    <dbReference type="NCBI Taxonomy" id="111769"/>
    <lineage>
        <taxon>Bacteria</taxon>
        <taxon>Pseudomonadati</taxon>
        <taxon>Pseudomonadota</taxon>
        <taxon>Gammaproteobacteria</taxon>
        <taxon>Thiotrichales</taxon>
        <taxon>Thiotrichaceae</taxon>
        <taxon>Thiothrix</taxon>
    </lineage>
</organism>
<proteinExistence type="predicted"/>
<dbReference type="AlphaFoldDB" id="A0A975IH11"/>
<name>A0A975IH11_9GAMM</name>
<dbReference type="EMBL" id="CP072793">
    <property type="protein sequence ID" value="QTR53691.1"/>
    <property type="molecule type" value="Genomic_DNA"/>
</dbReference>
<accession>A0A975IH11</accession>
<dbReference type="RefSeq" id="WP_210219201.1">
    <property type="nucleotide sequence ID" value="NZ_CP072793.1"/>
</dbReference>